<dbReference type="InterPro" id="IPR036188">
    <property type="entry name" value="FAD/NAD-bd_sf"/>
</dbReference>
<dbReference type="GO" id="GO:0110142">
    <property type="term" value="C:ubiquinone biosynthesis complex"/>
    <property type="evidence" value="ECO:0007669"/>
    <property type="project" value="UniProtKB-ARBA"/>
</dbReference>
<sequence>MRGKMKTQDIIIIGGGMVGVAAALGLAKQGLNIALIEKNPLPSFDANAAYDLRISAISITSVKLLEELGAWQAISQMRVCPYDGLETWEIEGFNTVFHAAEIGLDKLGFMVENNAIQLGLWQALNQYPNCQQAVGFSQISANYHEQLWTVTVDEQTFTAPLLIAADGASSQVRSWAGIGLTSWQYRQHCLLATVKTELPQQSVTWQQFFPSGPRAFLPLSDHNGCIVWYDAPQRITQLKQLSSEKLTAEIQQHFPARLGKVEVVNAASFPLTRQHAQHYVKNDVVLIGDAAHTINPLAGQGVNLGFKDVQVLLEVLEQAVKKGENFANEAVLKRYEHKRKPDNLLMQTGMDVFYKAFKTGLLPVKVARNLGLILAEKITPLKKKALRYAIGL</sequence>
<evidence type="ECO:0000256" key="7">
    <source>
        <dbReference type="ARBA" id="ARBA00023033"/>
    </source>
</evidence>
<dbReference type="Gene3D" id="3.50.50.60">
    <property type="entry name" value="FAD/NAD(P)-binding domain"/>
    <property type="match status" value="2"/>
</dbReference>
<keyword evidence="11" id="KW-1185">Reference proteome</keyword>
<dbReference type="InterPro" id="IPR002938">
    <property type="entry name" value="FAD-bd"/>
</dbReference>
<dbReference type="Proteomes" id="UP000005467">
    <property type="component" value="Unassembled WGS sequence"/>
</dbReference>
<dbReference type="PANTHER" id="PTHR43876">
    <property type="entry name" value="UBIQUINONE BIOSYNTHESIS MONOOXYGENASE COQ6, MITOCHONDRIAL"/>
    <property type="match status" value="1"/>
</dbReference>
<dbReference type="EMBL" id="AEVG01000006">
    <property type="protein sequence ID" value="EFX92880.1"/>
    <property type="molecule type" value="Genomic_DNA"/>
</dbReference>
<dbReference type="GO" id="GO:0006744">
    <property type="term" value="P:ubiquinone biosynthetic process"/>
    <property type="evidence" value="ECO:0007669"/>
    <property type="project" value="UniProtKB-UniPathway"/>
</dbReference>
<dbReference type="EC" id="1.14.13.-" evidence="10"/>
<reference evidence="10 11" key="1">
    <citation type="submission" date="2011-01" db="EMBL/GenBank/DDBJ databases">
        <authorList>
            <person name="Muzny D."/>
            <person name="Qin X."/>
            <person name="Deng J."/>
            <person name="Jiang H."/>
            <person name="Liu Y."/>
            <person name="Qu J."/>
            <person name="Song X.-Z."/>
            <person name="Zhang L."/>
            <person name="Thornton R."/>
            <person name="Coyle M."/>
            <person name="Francisco L."/>
            <person name="Jackson L."/>
            <person name="Javaid M."/>
            <person name="Korchina V."/>
            <person name="Kovar C."/>
            <person name="Mata R."/>
            <person name="Mathew T."/>
            <person name="Ngo R."/>
            <person name="Nguyen L."/>
            <person name="Nguyen N."/>
            <person name="Okwuonu G."/>
            <person name="Ongeri F."/>
            <person name="Pham C."/>
            <person name="Simmons D."/>
            <person name="Wilczek-Boney K."/>
            <person name="Hale W."/>
            <person name="Jakkamsetti A."/>
            <person name="Pham P."/>
            <person name="Ruth R."/>
            <person name="San Lucas F."/>
            <person name="Warren J."/>
            <person name="Zhang J."/>
            <person name="Zhao Z."/>
            <person name="Zhou C."/>
            <person name="Zhu D."/>
            <person name="Lee S."/>
            <person name="Bess C."/>
            <person name="Blankenburg K."/>
            <person name="Forbes L."/>
            <person name="Fu Q."/>
            <person name="Gubbala S."/>
            <person name="Hirani K."/>
            <person name="Jayaseelan J.C."/>
            <person name="Lara F."/>
            <person name="Munidasa M."/>
            <person name="Palculict T."/>
            <person name="Patil S."/>
            <person name="Pu L.-L."/>
            <person name="Saada N."/>
            <person name="Tang L."/>
            <person name="Weissenberger G."/>
            <person name="Zhu Y."/>
            <person name="Hemphill L."/>
            <person name="Shang Y."/>
            <person name="Youmans B."/>
            <person name="Ayvaz T."/>
            <person name="Ross M."/>
            <person name="Santibanez J."/>
            <person name="Aqrawi P."/>
            <person name="Gross S."/>
            <person name="Joshi V."/>
            <person name="Fowler G."/>
            <person name="Nazareth L."/>
            <person name="Reid J."/>
            <person name="Worley K."/>
            <person name="Petrosino J."/>
            <person name="Highlander S."/>
            <person name="Gibbs R."/>
        </authorList>
    </citation>
    <scope>NUCLEOTIDE SEQUENCE [LARGE SCALE GENOMIC DNA]</scope>
    <source>
        <strain evidence="10 11">ATCC 25976</strain>
    </source>
</reference>
<evidence type="ECO:0000256" key="8">
    <source>
        <dbReference type="ARBA" id="ARBA00065734"/>
    </source>
</evidence>
<comment type="subunit">
    <text evidence="8">Component of the Ubi complex metabolon, which regroups five ubiquinone biosynthesis proteins (UbiE, UbiF, UbiG, UbiH and UbiI) and two accessory factors (UbiK and the lipid-binding protein UbiJ).</text>
</comment>
<dbReference type="InterPro" id="IPR051205">
    <property type="entry name" value="UbiH/COQ6_monooxygenase"/>
</dbReference>
<dbReference type="GO" id="GO:0071949">
    <property type="term" value="F:FAD binding"/>
    <property type="evidence" value="ECO:0007669"/>
    <property type="project" value="InterPro"/>
</dbReference>
<feature type="domain" description="FAD-binding" evidence="9">
    <location>
        <begin position="9"/>
        <end position="341"/>
    </location>
</feature>
<comment type="cofactor">
    <cofactor evidence="1">
        <name>FAD</name>
        <dbReference type="ChEBI" id="CHEBI:57692"/>
    </cofactor>
</comment>
<keyword evidence="5" id="KW-0274">FAD</keyword>
<keyword evidence="7" id="KW-0503">Monooxygenase</keyword>
<keyword evidence="6 10" id="KW-0560">Oxidoreductase</keyword>
<organism evidence="10 11">
    <name type="scientific">Actinobacillus ureae ATCC 25976</name>
    <dbReference type="NCBI Taxonomy" id="887324"/>
    <lineage>
        <taxon>Bacteria</taxon>
        <taxon>Pseudomonadati</taxon>
        <taxon>Pseudomonadota</taxon>
        <taxon>Gammaproteobacteria</taxon>
        <taxon>Pasteurellales</taxon>
        <taxon>Pasteurellaceae</taxon>
        <taxon>Actinobacillus</taxon>
    </lineage>
</organism>
<evidence type="ECO:0000256" key="1">
    <source>
        <dbReference type="ARBA" id="ARBA00001974"/>
    </source>
</evidence>
<comment type="pathway">
    <text evidence="2">Cofactor biosynthesis; ubiquinone biosynthesis.</text>
</comment>
<dbReference type="GO" id="GO:0008682">
    <property type="term" value="F:3-demethoxyubiquinol 3-hydroxylase activity"/>
    <property type="evidence" value="ECO:0007669"/>
    <property type="project" value="TreeGrafter"/>
</dbReference>
<evidence type="ECO:0000256" key="5">
    <source>
        <dbReference type="ARBA" id="ARBA00022827"/>
    </source>
</evidence>
<evidence type="ECO:0000259" key="9">
    <source>
        <dbReference type="Pfam" id="PF01494"/>
    </source>
</evidence>
<evidence type="ECO:0000256" key="4">
    <source>
        <dbReference type="ARBA" id="ARBA00022630"/>
    </source>
</evidence>
<dbReference type="FunFam" id="3.50.50.60:FF:000021">
    <property type="entry name" value="Ubiquinone biosynthesis monooxygenase COQ6"/>
    <property type="match status" value="1"/>
</dbReference>
<dbReference type="SUPFAM" id="SSF51905">
    <property type="entry name" value="FAD/NAD(P)-binding domain"/>
    <property type="match status" value="1"/>
</dbReference>
<gene>
    <name evidence="10" type="ORF">HMPREF0027_0066</name>
</gene>
<dbReference type="PRINTS" id="PR00420">
    <property type="entry name" value="RNGMNOXGNASE"/>
</dbReference>
<dbReference type="NCBIfam" id="TIGR01988">
    <property type="entry name" value="Ubi-OHases"/>
    <property type="match status" value="1"/>
</dbReference>
<dbReference type="UniPathway" id="UPA00232"/>
<keyword evidence="4" id="KW-0285">Flavoprotein</keyword>
<evidence type="ECO:0000256" key="2">
    <source>
        <dbReference type="ARBA" id="ARBA00004749"/>
    </source>
</evidence>
<comment type="caution">
    <text evidence="10">The sequence shown here is derived from an EMBL/GenBank/DDBJ whole genome shotgun (WGS) entry which is preliminary data.</text>
</comment>
<proteinExistence type="inferred from homology"/>
<dbReference type="Pfam" id="PF01494">
    <property type="entry name" value="FAD_binding_3"/>
    <property type="match status" value="1"/>
</dbReference>
<dbReference type="PANTHER" id="PTHR43876:SF10">
    <property type="entry name" value="3-DEMETHOXYUBIQUINOL 3-HYDROXYLASE"/>
    <property type="match status" value="1"/>
</dbReference>
<comment type="similarity">
    <text evidence="3">Belongs to the UbiH/COQ6 family.</text>
</comment>
<accession>E8KDZ9</accession>
<protein>
    <submittedName>
        <fullName evidence="10">Ubiquinone biosynthesis hydroxylase, UbiH/UbiF/VisC/COQ6 family</fullName>
        <ecNumber evidence="10">1.14.13.-</ecNumber>
    </submittedName>
</protein>
<keyword evidence="10" id="KW-0830">Ubiquinone</keyword>
<dbReference type="InterPro" id="IPR010971">
    <property type="entry name" value="UbiH/COQ6"/>
</dbReference>
<evidence type="ECO:0000256" key="3">
    <source>
        <dbReference type="ARBA" id="ARBA00005349"/>
    </source>
</evidence>
<evidence type="ECO:0000256" key="6">
    <source>
        <dbReference type="ARBA" id="ARBA00023002"/>
    </source>
</evidence>
<evidence type="ECO:0000313" key="11">
    <source>
        <dbReference type="Proteomes" id="UP000005467"/>
    </source>
</evidence>
<dbReference type="AlphaFoldDB" id="E8KDZ9"/>
<evidence type="ECO:0000313" key="10">
    <source>
        <dbReference type="EMBL" id="EFX92880.1"/>
    </source>
</evidence>
<name>E8KDZ9_9PAST</name>
<dbReference type="HOGENOM" id="CLU_009665_8_3_6"/>